<dbReference type="PANTHER" id="PTHR22911:SF137">
    <property type="entry name" value="SOLUTE CARRIER FAMILY 35 MEMBER G2-RELATED"/>
    <property type="match status" value="1"/>
</dbReference>
<reference evidence="3" key="1">
    <citation type="journal article" date="2014" name="Front. Microbiol.">
        <title>High frequency of phylogenetically diverse reductive dehalogenase-homologous genes in deep subseafloor sedimentary metagenomes.</title>
        <authorList>
            <person name="Kawai M."/>
            <person name="Futagami T."/>
            <person name="Toyoda A."/>
            <person name="Takaki Y."/>
            <person name="Nishi S."/>
            <person name="Hori S."/>
            <person name="Arai W."/>
            <person name="Tsubouchi T."/>
            <person name="Morono Y."/>
            <person name="Uchiyama I."/>
            <person name="Ito T."/>
            <person name="Fujiyama A."/>
            <person name="Inagaki F."/>
            <person name="Takami H."/>
        </authorList>
    </citation>
    <scope>NUCLEOTIDE SEQUENCE</scope>
    <source>
        <strain evidence="3">Expedition CK06-06</strain>
    </source>
</reference>
<evidence type="ECO:0000259" key="2">
    <source>
        <dbReference type="Pfam" id="PF00892"/>
    </source>
</evidence>
<dbReference type="GO" id="GO:0016020">
    <property type="term" value="C:membrane"/>
    <property type="evidence" value="ECO:0007669"/>
    <property type="project" value="InterPro"/>
</dbReference>
<feature type="transmembrane region" description="Helical" evidence="1">
    <location>
        <begin position="52"/>
        <end position="75"/>
    </location>
</feature>
<feature type="transmembrane region" description="Helical" evidence="1">
    <location>
        <begin position="119"/>
        <end position="137"/>
    </location>
</feature>
<feature type="non-terminal residue" evidence="3">
    <location>
        <position position="182"/>
    </location>
</feature>
<dbReference type="AlphaFoldDB" id="X1Q596"/>
<evidence type="ECO:0000313" key="3">
    <source>
        <dbReference type="EMBL" id="GAI49911.1"/>
    </source>
</evidence>
<keyword evidence="1" id="KW-0812">Transmembrane</keyword>
<dbReference type="InterPro" id="IPR000620">
    <property type="entry name" value="EamA_dom"/>
</dbReference>
<dbReference type="Pfam" id="PF00892">
    <property type="entry name" value="EamA"/>
    <property type="match status" value="1"/>
</dbReference>
<keyword evidence="1" id="KW-0472">Membrane</keyword>
<gene>
    <name evidence="3" type="ORF">S06H3_52510</name>
</gene>
<dbReference type="InterPro" id="IPR037185">
    <property type="entry name" value="EmrE-like"/>
</dbReference>
<evidence type="ECO:0000256" key="1">
    <source>
        <dbReference type="SAM" id="Phobius"/>
    </source>
</evidence>
<dbReference type="SUPFAM" id="SSF103481">
    <property type="entry name" value="Multidrug resistance efflux transporter EmrE"/>
    <property type="match status" value="1"/>
</dbReference>
<dbReference type="PANTHER" id="PTHR22911">
    <property type="entry name" value="ACYL-MALONYL CONDENSING ENZYME-RELATED"/>
    <property type="match status" value="1"/>
</dbReference>
<feature type="transmembrane region" description="Helical" evidence="1">
    <location>
        <begin position="87"/>
        <end position="107"/>
    </location>
</feature>
<name>X1Q596_9ZZZZ</name>
<sequence length="182" mass="20813">MKSEIIFALIFGSLILKEKRISKVQIIFCVALFSGLLLAVTQGSFNLLEFNLGVIILTINVALFTFIHTFTKAGFDRNEIFPTQVVFVRNLMSGLILFILYLFIFPLENVLLMFNFENFIFVLLMGVDYGFSLFLWYKTLTYIEIGKASIVNSLTPIISAFFAWMILGEIFTIFHLFGTIIV</sequence>
<dbReference type="EMBL" id="BARV01033401">
    <property type="protein sequence ID" value="GAI49911.1"/>
    <property type="molecule type" value="Genomic_DNA"/>
</dbReference>
<organism evidence="3">
    <name type="scientific">marine sediment metagenome</name>
    <dbReference type="NCBI Taxonomy" id="412755"/>
    <lineage>
        <taxon>unclassified sequences</taxon>
        <taxon>metagenomes</taxon>
        <taxon>ecological metagenomes</taxon>
    </lineage>
</organism>
<feature type="transmembrane region" description="Helical" evidence="1">
    <location>
        <begin position="157"/>
        <end position="181"/>
    </location>
</feature>
<accession>X1Q596</accession>
<proteinExistence type="predicted"/>
<dbReference type="Gene3D" id="1.10.3730.20">
    <property type="match status" value="1"/>
</dbReference>
<protein>
    <recommendedName>
        <fullName evidence="2">EamA domain-containing protein</fullName>
    </recommendedName>
</protein>
<feature type="domain" description="EamA" evidence="2">
    <location>
        <begin position="52"/>
        <end position="182"/>
    </location>
</feature>
<feature type="transmembrane region" description="Helical" evidence="1">
    <location>
        <begin position="21"/>
        <end position="40"/>
    </location>
</feature>
<keyword evidence="1" id="KW-1133">Transmembrane helix</keyword>
<comment type="caution">
    <text evidence="3">The sequence shown here is derived from an EMBL/GenBank/DDBJ whole genome shotgun (WGS) entry which is preliminary data.</text>
</comment>